<keyword evidence="2" id="KW-1185">Reference proteome</keyword>
<dbReference type="Proteomes" id="UP000547209">
    <property type="component" value="Unassembled WGS sequence"/>
</dbReference>
<proteinExistence type="predicted"/>
<reference evidence="1 2" key="1">
    <citation type="submission" date="2020-08" db="EMBL/GenBank/DDBJ databases">
        <title>Cohnella phylogeny.</title>
        <authorList>
            <person name="Dunlap C."/>
        </authorList>
    </citation>
    <scope>NUCLEOTIDE SEQUENCE [LARGE SCALE GENOMIC DNA]</scope>
    <source>
        <strain evidence="1 2">DSM 28246</strain>
    </source>
</reference>
<protein>
    <submittedName>
        <fullName evidence="1">Uncharacterized protein</fullName>
    </submittedName>
</protein>
<dbReference type="RefSeq" id="WP_185141703.1">
    <property type="nucleotide sequence ID" value="NZ_JACJVP010000007.1"/>
</dbReference>
<dbReference type="AlphaFoldDB" id="A0A7X0RMI6"/>
<organism evidence="1 2">
    <name type="scientific">Cohnella nanjingensis</name>
    <dbReference type="NCBI Taxonomy" id="1387779"/>
    <lineage>
        <taxon>Bacteria</taxon>
        <taxon>Bacillati</taxon>
        <taxon>Bacillota</taxon>
        <taxon>Bacilli</taxon>
        <taxon>Bacillales</taxon>
        <taxon>Paenibacillaceae</taxon>
        <taxon>Cohnella</taxon>
    </lineage>
</organism>
<evidence type="ECO:0000313" key="1">
    <source>
        <dbReference type="EMBL" id="MBB6670263.1"/>
    </source>
</evidence>
<dbReference type="EMBL" id="JACJVP010000007">
    <property type="protein sequence ID" value="MBB6670263.1"/>
    <property type="molecule type" value="Genomic_DNA"/>
</dbReference>
<sequence>MFKSGFELDTDAKLLAAQHNQSDVSVWQRGKIVYYGGPIERISSEAVWINSGMYFKATYQFKIK</sequence>
<comment type="caution">
    <text evidence="1">The sequence shown here is derived from an EMBL/GenBank/DDBJ whole genome shotgun (WGS) entry which is preliminary data.</text>
</comment>
<gene>
    <name evidence="1" type="ORF">H7C19_06135</name>
</gene>
<evidence type="ECO:0000313" key="2">
    <source>
        <dbReference type="Proteomes" id="UP000547209"/>
    </source>
</evidence>
<accession>A0A7X0RMI6</accession>
<name>A0A7X0RMI6_9BACL</name>